<dbReference type="EMBL" id="JANAVB010020597">
    <property type="protein sequence ID" value="KAJ6826954.1"/>
    <property type="molecule type" value="Genomic_DNA"/>
</dbReference>
<comment type="caution">
    <text evidence="2">The sequence shown here is derived from an EMBL/GenBank/DDBJ whole genome shotgun (WGS) entry which is preliminary data.</text>
</comment>
<sequence>MKLIGNCGGDGGAVDRAVLLLLFAAAVAVQQLGGASAQSKLACTSRRSPCYRRVIRCPPECPFAKPSNPKAKACSLDCNSPKCEAVCRGRKPKCNGLGSGCYDPRFVGGDGAVFYFHGRKDEHFALVSDTGFHVNARFIGIRPANRTRDFTWIQALGLILGGGSGGSHTLAVEAARAAKWEDGVDRLRLSYDGEPLDLPEGHLARWEPTDDDSLAVERTGSRNSILVSVRDAVEVSVSVVPITEEEDRVHGYGVPGGDCFAHLEVQFRFPGRLSPRVEGVLGRTYRPDYVSAAKPGVAMPVAGGEDRYRTSSLLSPDCKACLFSQGLQEDQ</sequence>
<feature type="signal peptide" evidence="1">
    <location>
        <begin position="1"/>
        <end position="37"/>
    </location>
</feature>
<reference evidence="2" key="1">
    <citation type="journal article" date="2023" name="GigaByte">
        <title>Genome assembly of the bearded iris, Iris pallida Lam.</title>
        <authorList>
            <person name="Bruccoleri R.E."/>
            <person name="Oakeley E.J."/>
            <person name="Faust A.M.E."/>
            <person name="Altorfer M."/>
            <person name="Dessus-Babus S."/>
            <person name="Burckhardt D."/>
            <person name="Oertli M."/>
            <person name="Naumann U."/>
            <person name="Petersen F."/>
            <person name="Wong J."/>
        </authorList>
    </citation>
    <scope>NUCLEOTIDE SEQUENCE</scope>
    <source>
        <strain evidence="2">GSM-AAB239-AS_SAM_17_03QT</strain>
    </source>
</reference>
<dbReference type="Pfam" id="PF06830">
    <property type="entry name" value="Root_cap"/>
    <property type="match status" value="1"/>
</dbReference>
<dbReference type="Proteomes" id="UP001140949">
    <property type="component" value="Unassembled WGS sequence"/>
</dbReference>
<organism evidence="2 3">
    <name type="scientific">Iris pallida</name>
    <name type="common">Sweet iris</name>
    <dbReference type="NCBI Taxonomy" id="29817"/>
    <lineage>
        <taxon>Eukaryota</taxon>
        <taxon>Viridiplantae</taxon>
        <taxon>Streptophyta</taxon>
        <taxon>Embryophyta</taxon>
        <taxon>Tracheophyta</taxon>
        <taxon>Spermatophyta</taxon>
        <taxon>Magnoliopsida</taxon>
        <taxon>Liliopsida</taxon>
        <taxon>Asparagales</taxon>
        <taxon>Iridaceae</taxon>
        <taxon>Iridoideae</taxon>
        <taxon>Irideae</taxon>
        <taxon>Iris</taxon>
    </lineage>
</organism>
<dbReference type="PANTHER" id="PTHR31656">
    <property type="entry name" value="ROOT CAP DOMAIN-CONTAINING PROTEIN"/>
    <property type="match status" value="1"/>
</dbReference>
<feature type="chain" id="PRO_5043533908" evidence="1">
    <location>
        <begin position="38"/>
        <end position="331"/>
    </location>
</feature>
<evidence type="ECO:0000313" key="3">
    <source>
        <dbReference type="Proteomes" id="UP001140949"/>
    </source>
</evidence>
<keyword evidence="1" id="KW-0732">Signal</keyword>
<gene>
    <name evidence="2" type="ORF">M6B38_369865</name>
</gene>
<name>A0AAX6GDY8_IRIPA</name>
<keyword evidence="3" id="KW-1185">Reference proteome</keyword>
<proteinExistence type="predicted"/>
<dbReference type="InterPro" id="IPR009646">
    <property type="entry name" value="Root_cap"/>
</dbReference>
<accession>A0AAX6GDY8</accession>
<dbReference type="AlphaFoldDB" id="A0AAX6GDY8"/>
<evidence type="ECO:0000256" key="1">
    <source>
        <dbReference type="SAM" id="SignalP"/>
    </source>
</evidence>
<reference evidence="2" key="2">
    <citation type="submission" date="2023-04" db="EMBL/GenBank/DDBJ databases">
        <authorList>
            <person name="Bruccoleri R.E."/>
            <person name="Oakeley E.J."/>
            <person name="Faust A.-M."/>
            <person name="Dessus-Babus S."/>
            <person name="Altorfer M."/>
            <person name="Burckhardt D."/>
            <person name="Oertli M."/>
            <person name="Naumann U."/>
            <person name="Petersen F."/>
            <person name="Wong J."/>
        </authorList>
    </citation>
    <scope>NUCLEOTIDE SEQUENCE</scope>
    <source>
        <strain evidence="2">GSM-AAB239-AS_SAM_17_03QT</strain>
        <tissue evidence="2">Leaf</tissue>
    </source>
</reference>
<protein>
    <submittedName>
        <fullName evidence="2">Uncharacterized protein</fullName>
    </submittedName>
</protein>
<evidence type="ECO:0000313" key="2">
    <source>
        <dbReference type="EMBL" id="KAJ6826954.1"/>
    </source>
</evidence>